<reference evidence="1" key="1">
    <citation type="submission" date="2023-07" db="EMBL/GenBank/DDBJ databases">
        <title>Genomic Encyclopedia of Type Strains, Phase IV (KMG-IV): sequencing the most valuable type-strain genomes for metagenomic binning, comparative biology and taxonomic classification.</title>
        <authorList>
            <person name="Goeker M."/>
        </authorList>
    </citation>
    <scope>NUCLEOTIDE SEQUENCE</scope>
    <source>
        <strain evidence="1">DSM 24202</strain>
    </source>
</reference>
<dbReference type="Proteomes" id="UP001238163">
    <property type="component" value="Unassembled WGS sequence"/>
</dbReference>
<sequence length="217" mass="23564">MSAVKTEILSPREAAKRSDDGAFCPAFYWRSFPVVEKIRDLAGGGCCGDLRSLRFTASRPRKHAVDEASFVYDRFSAMLDGAGFLAGAPCRKLYVEKCAGANNLFALAEFENGVVAEFEANECLPDTLPDIAFVKANFSDGHITNQPLVGYFNEEGLLYADDSSCGQYIADNALTSLAAGPFAWMESRFALAVERGEIALGKLGCDRWLSMIAEVLS</sequence>
<name>A0AAE3VGR2_9BACT</name>
<dbReference type="Gene3D" id="3.30.360.10">
    <property type="entry name" value="Dihydrodipicolinate Reductase, domain 2"/>
    <property type="match status" value="1"/>
</dbReference>
<protein>
    <submittedName>
        <fullName evidence="1">Uncharacterized protein</fullName>
    </submittedName>
</protein>
<accession>A0AAE3VGR2</accession>
<gene>
    <name evidence="1" type="ORF">J3R75_002242</name>
</gene>
<evidence type="ECO:0000313" key="2">
    <source>
        <dbReference type="Proteomes" id="UP001238163"/>
    </source>
</evidence>
<keyword evidence="2" id="KW-1185">Reference proteome</keyword>
<dbReference type="AlphaFoldDB" id="A0AAE3VGR2"/>
<comment type="caution">
    <text evidence="1">The sequence shown here is derived from an EMBL/GenBank/DDBJ whole genome shotgun (WGS) entry which is preliminary data.</text>
</comment>
<evidence type="ECO:0000313" key="1">
    <source>
        <dbReference type="EMBL" id="MDQ0290135.1"/>
    </source>
</evidence>
<dbReference type="RefSeq" id="WP_307261554.1">
    <property type="nucleotide sequence ID" value="NZ_JAUSVL010000001.1"/>
</dbReference>
<organism evidence="1 2">
    <name type="scientific">Oligosphaera ethanolica</name>
    <dbReference type="NCBI Taxonomy" id="760260"/>
    <lineage>
        <taxon>Bacteria</taxon>
        <taxon>Pseudomonadati</taxon>
        <taxon>Lentisphaerota</taxon>
        <taxon>Oligosphaeria</taxon>
        <taxon>Oligosphaerales</taxon>
        <taxon>Oligosphaeraceae</taxon>
        <taxon>Oligosphaera</taxon>
    </lineage>
</organism>
<proteinExistence type="predicted"/>
<dbReference type="EMBL" id="JAUSVL010000001">
    <property type="protein sequence ID" value="MDQ0290135.1"/>
    <property type="molecule type" value="Genomic_DNA"/>
</dbReference>